<dbReference type="Gene3D" id="2.170.300.10">
    <property type="entry name" value="Tie2 ligand-binding domain superfamily"/>
    <property type="match status" value="1"/>
</dbReference>
<dbReference type="Proteomes" id="UP000266721">
    <property type="component" value="Unassembled WGS sequence"/>
</dbReference>
<keyword evidence="1" id="KW-1133">Transmembrane helix</keyword>
<feature type="transmembrane region" description="Helical" evidence="1">
    <location>
        <begin position="173"/>
        <end position="197"/>
    </location>
</feature>
<keyword evidence="1" id="KW-0812">Transmembrane</keyword>
<evidence type="ECO:0000256" key="1">
    <source>
        <dbReference type="SAM" id="Phobius"/>
    </source>
</evidence>
<accession>A0A3L5TUD3</accession>
<sequence>MEYVHLEAVRRVSMVNHVTKTDRQSANICILKLRGLNTLVVDHAVTRSVELINIVMQMAAIGMLTFCRVGKWTNGTYHAYSCHAWAPVTICMPYANKTTRLSDEMVNLNDVVLVTQKCTIIARYISECNSACEDGHFGKNCTEKCNCLTGTCDISTGICGDEFQIKSEETFNVAAIVGSVAAFIIVVLIVVAVLIFYNSTINKACVEGDMPDIIC</sequence>
<feature type="non-terminal residue" evidence="2">
    <location>
        <position position="1"/>
    </location>
</feature>
<proteinExistence type="predicted"/>
<comment type="caution">
    <text evidence="2">The sequence shown here is derived from an EMBL/GenBank/DDBJ whole genome shotgun (WGS) entry which is preliminary data.</text>
</comment>
<dbReference type="AlphaFoldDB" id="A0A3L5TUD3"/>
<organism evidence="2 3">
    <name type="scientific">Mytilus galloprovincialis</name>
    <name type="common">Mediterranean mussel</name>
    <dbReference type="NCBI Taxonomy" id="29158"/>
    <lineage>
        <taxon>Eukaryota</taxon>
        <taxon>Metazoa</taxon>
        <taxon>Spiralia</taxon>
        <taxon>Lophotrochozoa</taxon>
        <taxon>Mollusca</taxon>
        <taxon>Bivalvia</taxon>
        <taxon>Autobranchia</taxon>
        <taxon>Pteriomorphia</taxon>
        <taxon>Mytilida</taxon>
        <taxon>Mytiloidea</taxon>
        <taxon>Mytilidae</taxon>
        <taxon>Mytilinae</taxon>
        <taxon>Mytilus</taxon>
    </lineage>
</organism>
<dbReference type="EMBL" id="KV582567">
    <property type="protein sequence ID" value="OPL33524.1"/>
    <property type="molecule type" value="Genomic_DNA"/>
</dbReference>
<keyword evidence="1" id="KW-0472">Membrane</keyword>
<gene>
    <name evidence="2" type="ORF">AM593_04459</name>
</gene>
<keyword evidence="3" id="KW-1185">Reference proteome</keyword>
<evidence type="ECO:0000313" key="3">
    <source>
        <dbReference type="Proteomes" id="UP000266721"/>
    </source>
</evidence>
<evidence type="ECO:0000313" key="2">
    <source>
        <dbReference type="EMBL" id="OPL33524.1"/>
    </source>
</evidence>
<name>A0A3L5TUD3_MYTGA</name>
<protein>
    <recommendedName>
        <fullName evidence="4">EGF-like domain-containing protein</fullName>
    </recommendedName>
</protein>
<evidence type="ECO:0008006" key="4">
    <source>
        <dbReference type="Google" id="ProtNLM"/>
    </source>
</evidence>
<reference evidence="2 3" key="1">
    <citation type="journal article" date="2016" name="PLoS ONE">
        <title>A First Insight into the Genome of the Filter-Feeder Mussel Mytilus galloprovincialis.</title>
        <authorList>
            <person name="Murgarella M."/>
            <person name="Puiu D."/>
            <person name="Novoa B."/>
            <person name="Figueras A."/>
            <person name="Posada D."/>
            <person name="Canchaya C."/>
        </authorList>
    </citation>
    <scope>NUCLEOTIDE SEQUENCE [LARGE SCALE GENOMIC DNA]</scope>
    <source>
        <tissue evidence="2">Muscle</tissue>
    </source>
</reference>